<evidence type="ECO:0000313" key="3">
    <source>
        <dbReference type="Proteomes" id="UP001597260"/>
    </source>
</evidence>
<evidence type="ECO:0000256" key="1">
    <source>
        <dbReference type="SAM" id="SignalP"/>
    </source>
</evidence>
<gene>
    <name evidence="2" type="ORF">ACFQ4H_29990</name>
</gene>
<name>A0ABW3YLZ2_9ACTN</name>
<keyword evidence="1" id="KW-0732">Signal</keyword>
<proteinExistence type="predicted"/>
<sequence length="98" mass="10434">MKLPAVALSLTATLTTLFVASTASPAVAAPADCSYGVSGYTAASLCVSGTGEHRVKVLQRHYMYGDPILLEGPWKPVGETSSVNLTAHRTERVWIETR</sequence>
<protein>
    <submittedName>
        <fullName evidence="2">Uncharacterized protein</fullName>
    </submittedName>
</protein>
<dbReference type="EMBL" id="JBHTMP010000074">
    <property type="protein sequence ID" value="MFD1325324.1"/>
    <property type="molecule type" value="Genomic_DNA"/>
</dbReference>
<feature type="signal peptide" evidence="1">
    <location>
        <begin position="1"/>
        <end position="28"/>
    </location>
</feature>
<evidence type="ECO:0000313" key="2">
    <source>
        <dbReference type="EMBL" id="MFD1325324.1"/>
    </source>
</evidence>
<feature type="chain" id="PRO_5046125937" evidence="1">
    <location>
        <begin position="29"/>
        <end position="98"/>
    </location>
</feature>
<dbReference type="RefSeq" id="WP_377577471.1">
    <property type="nucleotide sequence ID" value="NZ_JBHTMP010000074.1"/>
</dbReference>
<keyword evidence="3" id="KW-1185">Reference proteome</keyword>
<organism evidence="2 3">
    <name type="scientific">Micromonospora sonneratiae</name>
    <dbReference type="NCBI Taxonomy" id="1184706"/>
    <lineage>
        <taxon>Bacteria</taxon>
        <taxon>Bacillati</taxon>
        <taxon>Actinomycetota</taxon>
        <taxon>Actinomycetes</taxon>
        <taxon>Micromonosporales</taxon>
        <taxon>Micromonosporaceae</taxon>
        <taxon>Micromonospora</taxon>
    </lineage>
</organism>
<accession>A0ABW3YLZ2</accession>
<comment type="caution">
    <text evidence="2">The sequence shown here is derived from an EMBL/GenBank/DDBJ whole genome shotgun (WGS) entry which is preliminary data.</text>
</comment>
<reference evidence="3" key="1">
    <citation type="journal article" date="2019" name="Int. J. Syst. Evol. Microbiol.">
        <title>The Global Catalogue of Microorganisms (GCM) 10K type strain sequencing project: providing services to taxonomists for standard genome sequencing and annotation.</title>
        <authorList>
            <consortium name="The Broad Institute Genomics Platform"/>
            <consortium name="The Broad Institute Genome Sequencing Center for Infectious Disease"/>
            <person name="Wu L."/>
            <person name="Ma J."/>
        </authorList>
    </citation>
    <scope>NUCLEOTIDE SEQUENCE [LARGE SCALE GENOMIC DNA]</scope>
    <source>
        <strain evidence="3">JCM 31037</strain>
    </source>
</reference>
<dbReference type="Proteomes" id="UP001597260">
    <property type="component" value="Unassembled WGS sequence"/>
</dbReference>